<reference evidence="2 3" key="1">
    <citation type="submission" date="2019-02" db="EMBL/GenBank/DDBJ databases">
        <authorList>
            <person name="Lehtovirta-Morley E L."/>
        </authorList>
    </citation>
    <scope>NUCLEOTIDE SEQUENCE [LARGE SCALE GENOMIC DNA]</scope>
    <source>
        <strain evidence="2">NFRAN1</strain>
    </source>
</reference>
<dbReference type="Proteomes" id="UP000294299">
    <property type="component" value="Chromosome NFRAN"/>
</dbReference>
<evidence type="ECO:0000256" key="1">
    <source>
        <dbReference type="SAM" id="MobiDB-lite"/>
    </source>
</evidence>
<sequence>MELKVHPSFFREFATKTWISPYEIVRELIENAFDEDATNVIVTVLNNGNIIIEDNAGMNSESMDKFLILGSPHKAEETLSPNLKRLRTGRYGTGRLSFLTSFDQMKIKTRRDGFSKSTVIDGNTLEELINGRAKLSELKEPRLNRNGTEILLKGPKISIDINKLAKEIKKLSILKYPLFDVYIKSAEDFKEWDLSNAQLIRSPDIQGYKLNVNMDNPRITGEIVIARRPLGSDEKGIAIMVGNHVVLRSNFGFENKLNRVTGYVKCDALTSRFADKSALIENDIYHSFNQSVKSFIVDQVLPSLTEYEDVLITREESKIYKEIDKVMGQAVLETLEPVEEIQGFESVEVNSDQLESGNTDLTNPVSSLEEQNQENRNDFLSKDSGEDYTKKAKDEKGRGNNLLSDENFSGSNSLNHPTLVTKSISVLDPQNKINDGKWDPERENKGLERASLSSSYGYLNQDSSTNESSRHNNNQSLSSVSAVGETGNYIKKTVRKPILKKTFTLKKIGYKVIPYEDETDPRYSFTNENIVFVNKAHSTYKVEAERGDEFLFRHITNIVAEVVVGSKYPEAKDILEIQNKLISEAIKIHDYSMLKK</sequence>
<dbReference type="GeneID" id="39421528"/>
<dbReference type="Gene3D" id="3.30.565.10">
    <property type="entry name" value="Histidine kinase-like ATPase, C-terminal domain"/>
    <property type="match status" value="1"/>
</dbReference>
<feature type="compositionally biased region" description="Polar residues" evidence="1">
    <location>
        <begin position="401"/>
        <end position="424"/>
    </location>
</feature>
<feature type="region of interest" description="Disordered" evidence="1">
    <location>
        <begin position="350"/>
        <end position="480"/>
    </location>
</feature>
<dbReference type="AlphaFoldDB" id="A0A484IC18"/>
<dbReference type="Pfam" id="PF13589">
    <property type="entry name" value="HATPase_c_3"/>
    <property type="match status" value="1"/>
</dbReference>
<feature type="compositionally biased region" description="Basic and acidic residues" evidence="1">
    <location>
        <begin position="434"/>
        <end position="448"/>
    </location>
</feature>
<dbReference type="KEGG" id="nfn:NFRAN_2308"/>
<keyword evidence="3" id="KW-1185">Reference proteome</keyword>
<gene>
    <name evidence="2" type="ORF">NFRAN_2308</name>
</gene>
<feature type="compositionally biased region" description="Basic and acidic residues" evidence="1">
    <location>
        <begin position="373"/>
        <end position="398"/>
    </location>
</feature>
<dbReference type="InterPro" id="IPR036890">
    <property type="entry name" value="HATPase_C_sf"/>
</dbReference>
<protein>
    <submittedName>
        <fullName evidence="2">Uncharacterized protein</fullName>
    </submittedName>
</protein>
<organism evidence="2 3">
    <name type="scientific">Candidatus Nitrosocosmicus franklandianus</name>
    <dbReference type="NCBI Taxonomy" id="1798806"/>
    <lineage>
        <taxon>Archaea</taxon>
        <taxon>Nitrososphaerota</taxon>
        <taxon>Nitrososphaeria</taxon>
        <taxon>Nitrososphaerales</taxon>
        <taxon>Nitrososphaeraceae</taxon>
        <taxon>Candidatus Nitrosocosmicus</taxon>
    </lineage>
</organism>
<dbReference type="SUPFAM" id="SSF55874">
    <property type="entry name" value="ATPase domain of HSP90 chaperone/DNA topoisomerase II/histidine kinase"/>
    <property type="match status" value="1"/>
</dbReference>
<accession>A0A484IC18</accession>
<dbReference type="EMBL" id="LR216287">
    <property type="protein sequence ID" value="VFJ14630.1"/>
    <property type="molecule type" value="Genomic_DNA"/>
</dbReference>
<evidence type="ECO:0000313" key="3">
    <source>
        <dbReference type="Proteomes" id="UP000294299"/>
    </source>
</evidence>
<dbReference type="RefSeq" id="WP_134484779.1">
    <property type="nucleotide sequence ID" value="NZ_LR216287.1"/>
</dbReference>
<dbReference type="OrthoDB" id="10903at2157"/>
<proteinExistence type="predicted"/>
<feature type="compositionally biased region" description="Polar residues" evidence="1">
    <location>
        <begin position="350"/>
        <end position="370"/>
    </location>
</feature>
<feature type="compositionally biased region" description="Polar residues" evidence="1">
    <location>
        <begin position="451"/>
        <end position="480"/>
    </location>
</feature>
<name>A0A484IC18_9ARCH</name>
<evidence type="ECO:0000313" key="2">
    <source>
        <dbReference type="EMBL" id="VFJ14630.1"/>
    </source>
</evidence>